<dbReference type="PANTHER" id="PTHR13572">
    <property type="entry name" value="ENDO-ALPHA-1,2-MANNOSIDASE"/>
    <property type="match status" value="1"/>
</dbReference>
<keyword evidence="2" id="KW-0812">Transmembrane</keyword>
<comment type="subcellular location">
    <subcellularLocation>
        <location evidence="1">Golgi apparatus membrane</location>
        <topology evidence="1">Single-pass type II membrane protein</topology>
    </subcellularLocation>
</comment>
<dbReference type="GO" id="GO:0016740">
    <property type="term" value="F:transferase activity"/>
    <property type="evidence" value="ECO:0007669"/>
    <property type="project" value="UniProtKB-KW"/>
</dbReference>
<dbReference type="Proteomes" id="UP000197025">
    <property type="component" value="Unassembled WGS sequence"/>
</dbReference>
<reference evidence="9" key="1">
    <citation type="submission" date="2017-06" db="EMBL/GenBank/DDBJ databases">
        <authorList>
            <person name="Varghese N."/>
            <person name="Submissions S."/>
        </authorList>
    </citation>
    <scope>NUCLEOTIDE SEQUENCE [LARGE SCALE GENOMIC DNA]</scope>
    <source>
        <strain evidence="9">JAD2</strain>
    </source>
</reference>
<keyword evidence="5" id="KW-1133">Transmembrane helix</keyword>
<dbReference type="AlphaFoldDB" id="A0A212QQV2"/>
<dbReference type="Pfam" id="PF16317">
    <property type="entry name" value="Glyco_hydro_99"/>
    <property type="match status" value="1"/>
</dbReference>
<keyword evidence="7" id="KW-0472">Membrane</keyword>
<accession>A0A212QQV2</accession>
<dbReference type="PANTHER" id="PTHR13572:SF4">
    <property type="entry name" value="RE57134P"/>
    <property type="match status" value="1"/>
</dbReference>
<evidence type="ECO:0000256" key="4">
    <source>
        <dbReference type="ARBA" id="ARBA00022968"/>
    </source>
</evidence>
<evidence type="ECO:0000313" key="8">
    <source>
        <dbReference type="EMBL" id="SNB61825.1"/>
    </source>
</evidence>
<keyword evidence="3" id="KW-0378">Hydrolase</keyword>
<evidence type="ECO:0000256" key="3">
    <source>
        <dbReference type="ARBA" id="ARBA00022801"/>
    </source>
</evidence>
<dbReference type="InterPro" id="IPR026071">
    <property type="entry name" value="Glyco_Hydrolase_99"/>
</dbReference>
<protein>
    <submittedName>
        <fullName evidence="8">Glycosyltransferase WbsX</fullName>
    </submittedName>
</protein>
<dbReference type="InParanoid" id="A0A212QQV2"/>
<dbReference type="EMBL" id="FYEK01000018">
    <property type="protein sequence ID" value="SNB61825.1"/>
    <property type="molecule type" value="Genomic_DNA"/>
</dbReference>
<proteinExistence type="predicted"/>
<evidence type="ECO:0000256" key="6">
    <source>
        <dbReference type="ARBA" id="ARBA00023034"/>
    </source>
</evidence>
<dbReference type="Gene3D" id="3.20.20.80">
    <property type="entry name" value="Glycosidases"/>
    <property type="match status" value="1"/>
</dbReference>
<evidence type="ECO:0000313" key="9">
    <source>
        <dbReference type="Proteomes" id="UP000197025"/>
    </source>
</evidence>
<keyword evidence="4" id="KW-0735">Signal-anchor</keyword>
<keyword evidence="9" id="KW-1185">Reference proteome</keyword>
<keyword evidence="6" id="KW-0333">Golgi apparatus</keyword>
<sequence>MVLANYFPWYDPWTWSTGCTSDSDQPRDGVYHSDDPGVIARHIGQARAAGIDGFAVHWFAPGNRTDANFEKVLNLSPEGFQSTITFLYHILPGANQQGVIDALRYVMGRYTAHPRFLRIAGRPVILFSDMYRVPDPAGNRPASDKDVATAVARWAAIREAVDPNHTAWWIAEGLQPDYLSVFDGLYVYKIDHACCPNAYRGASRWAGWVRDWERRTGRPKLWVGTVMPGWDDLNSAQPQCADLRVSSAPFARDRENGAYYARTWEAVLPTRPDFILIHSFNEWVEGSYIEPSVRFGDLYLQLTAQWAARYKGR</sequence>
<evidence type="ECO:0000256" key="7">
    <source>
        <dbReference type="ARBA" id="ARBA00023136"/>
    </source>
</evidence>
<keyword evidence="8" id="KW-0808">Transferase</keyword>
<dbReference type="GO" id="GO:0004559">
    <property type="term" value="F:alpha-mannosidase activity"/>
    <property type="evidence" value="ECO:0007669"/>
    <property type="project" value="TreeGrafter"/>
</dbReference>
<evidence type="ECO:0000256" key="2">
    <source>
        <dbReference type="ARBA" id="ARBA00022692"/>
    </source>
</evidence>
<evidence type="ECO:0000256" key="1">
    <source>
        <dbReference type="ARBA" id="ARBA00004323"/>
    </source>
</evidence>
<evidence type="ECO:0000256" key="5">
    <source>
        <dbReference type="ARBA" id="ARBA00022989"/>
    </source>
</evidence>
<organism evidence="8 9">
    <name type="scientific">Thermoflexus hugenholtzii JAD2</name>
    <dbReference type="NCBI Taxonomy" id="877466"/>
    <lineage>
        <taxon>Bacteria</taxon>
        <taxon>Bacillati</taxon>
        <taxon>Chloroflexota</taxon>
        <taxon>Thermoflexia</taxon>
        <taxon>Thermoflexales</taxon>
        <taxon>Thermoflexaceae</taxon>
        <taxon>Thermoflexus</taxon>
    </lineage>
</organism>
<gene>
    <name evidence="8" type="ORF">SAMN02746019_00004470</name>
</gene>
<name>A0A212QQV2_9CHLR</name>